<feature type="chain" id="PRO_5019071806" description="Porin" evidence="1">
    <location>
        <begin position="44"/>
        <end position="446"/>
    </location>
</feature>
<accession>A0A450SN01</accession>
<feature type="signal peptide" evidence="1">
    <location>
        <begin position="1"/>
        <end position="43"/>
    </location>
</feature>
<organism evidence="2">
    <name type="scientific">Candidatus Kentrum sp. DK</name>
    <dbReference type="NCBI Taxonomy" id="2126562"/>
    <lineage>
        <taxon>Bacteria</taxon>
        <taxon>Pseudomonadati</taxon>
        <taxon>Pseudomonadota</taxon>
        <taxon>Gammaproteobacteria</taxon>
        <taxon>Candidatus Kentrum</taxon>
    </lineage>
</organism>
<evidence type="ECO:0008006" key="3">
    <source>
        <dbReference type="Google" id="ProtNLM"/>
    </source>
</evidence>
<dbReference type="AlphaFoldDB" id="A0A450SN01"/>
<evidence type="ECO:0000256" key="1">
    <source>
        <dbReference type="SAM" id="SignalP"/>
    </source>
</evidence>
<name>A0A450SN01_9GAMM</name>
<sequence length="446" mass="49788">MNTLTDNREQYLGRKIKNNKNNSRHTALVLAALLSFLATVGYAKGNAANQNDEKNADSDPSVELTLEVQAETSSCLKKNEGAINRISLQPGLIYNPSRNVVIHAEGRHEATQKLTPNSFNETRLRHASITYRSETREAFVGLQQVVWGKADRLRILDRIHSFEQSELTLRPLIKLRRPDWMARVLYGYSETGSVEAVIIPYARVDNVRRDSRYAPPFPNALATAGIRKTVSGGFKRTRVGFHVRETVANADVSLIASHGPSPEGAQRTEFIPSAGTGVVTEHRPETILGIGFEMPADELVLRGEGTYSPKRHISLLKPTGLTLSSRHRINAMVGADWMPDDWFLGAQLAYSGLDSAPDTLLGEGHQYIGTLTARREFAQRQYALNSFMSTDLNQQDLWLEIEASWFPPNSNLELALGMDLFGGSRNGLFGRYSEESRVFFRTTARW</sequence>
<gene>
    <name evidence="2" type="ORF">BECKDK2373B_GA0170837_105017</name>
</gene>
<evidence type="ECO:0000313" key="2">
    <source>
        <dbReference type="EMBL" id="VFJ55113.1"/>
    </source>
</evidence>
<protein>
    <recommendedName>
        <fullName evidence="3">Porin</fullName>
    </recommendedName>
</protein>
<keyword evidence="1" id="KW-0732">Signal</keyword>
<reference evidence="2" key="1">
    <citation type="submission" date="2019-02" db="EMBL/GenBank/DDBJ databases">
        <authorList>
            <person name="Gruber-Vodicka R. H."/>
            <person name="Seah K. B. B."/>
        </authorList>
    </citation>
    <scope>NUCLEOTIDE SEQUENCE</scope>
    <source>
        <strain evidence="2">BECK_DK47</strain>
    </source>
</reference>
<proteinExistence type="predicted"/>
<dbReference type="EMBL" id="CAADEX010000050">
    <property type="protein sequence ID" value="VFJ55113.1"/>
    <property type="molecule type" value="Genomic_DNA"/>
</dbReference>